<proteinExistence type="predicted"/>
<dbReference type="Proteomes" id="UP000467385">
    <property type="component" value="Chromosome"/>
</dbReference>
<name>A0A1X1T8X7_9MYCO</name>
<evidence type="ECO:0000313" key="2">
    <source>
        <dbReference type="Proteomes" id="UP000467385"/>
    </source>
</evidence>
<dbReference type="OrthoDB" id="4707159at2"/>
<accession>A0A1X1T8X7</accession>
<protein>
    <submittedName>
        <fullName evidence="1">Uncharacterized protein</fullName>
    </submittedName>
</protein>
<evidence type="ECO:0000313" key="1">
    <source>
        <dbReference type="EMBL" id="BBZ41271.1"/>
    </source>
</evidence>
<keyword evidence="2" id="KW-1185">Reference proteome</keyword>
<dbReference type="EMBL" id="AP022613">
    <property type="protein sequence ID" value="BBZ41271.1"/>
    <property type="molecule type" value="Genomic_DNA"/>
</dbReference>
<reference evidence="1 2" key="1">
    <citation type="journal article" date="2019" name="Emerg. Microbes Infect.">
        <title>Comprehensive subspecies identification of 175 nontuberculous mycobacteria species based on 7547 genomic profiles.</title>
        <authorList>
            <person name="Matsumoto Y."/>
            <person name="Kinjo T."/>
            <person name="Motooka D."/>
            <person name="Nabeya D."/>
            <person name="Jung N."/>
            <person name="Uechi K."/>
            <person name="Horii T."/>
            <person name="Iida T."/>
            <person name="Fujita J."/>
            <person name="Nakamura S."/>
        </authorList>
    </citation>
    <scope>NUCLEOTIDE SEQUENCE [LARGE SCALE GENOMIC DNA]</scope>
    <source>
        <strain evidence="1 2">JCM 14738</strain>
    </source>
</reference>
<organism evidence="1 2">
    <name type="scientific">Mycobacterium conspicuum</name>
    <dbReference type="NCBI Taxonomy" id="44010"/>
    <lineage>
        <taxon>Bacteria</taxon>
        <taxon>Bacillati</taxon>
        <taxon>Actinomycetota</taxon>
        <taxon>Actinomycetes</taxon>
        <taxon>Mycobacteriales</taxon>
        <taxon>Mycobacteriaceae</taxon>
        <taxon>Mycobacterium</taxon>
    </lineage>
</organism>
<dbReference type="RefSeq" id="WP_085233616.1">
    <property type="nucleotide sequence ID" value="NZ_AP022613.1"/>
</dbReference>
<dbReference type="AlphaFoldDB" id="A0A1X1T8X7"/>
<gene>
    <name evidence="1" type="ORF">MCNS_43340</name>
</gene>
<sequence>MESPELARPFAAHRQRTYIGLLAVVGAVFVFMTIAEATGLLPPTLTVDVAANLIFGIPVLLLPLILFWNARGEQRSRLQLAAELTLIYIPLTAGSQLTYELPFLLGHPFNLWNATTHPGWRWLWWQYGMADTRYRSDDPWIFGLEFAAVPVGIMLTIAWLRLLRKGLSDESRIKCLWLIFFGVAELLTGTVVYYVSEIRAGFHDIGQGAYGLWFKLVGENVPYMILPVFVLYAVYLQVDYLTRRAGAAAAVSAETESAASDEAFRDVGTFAR</sequence>